<evidence type="ECO:0000256" key="3">
    <source>
        <dbReference type="ARBA" id="ARBA00012662"/>
    </source>
</evidence>
<dbReference type="EMBL" id="SNRY01005645">
    <property type="protein sequence ID" value="KAA6314444.1"/>
    <property type="molecule type" value="Genomic_DNA"/>
</dbReference>
<dbReference type="Gene3D" id="2.60.40.1180">
    <property type="entry name" value="Golgi alpha-mannosidase II"/>
    <property type="match status" value="1"/>
</dbReference>
<dbReference type="InterPro" id="IPR000933">
    <property type="entry name" value="Glyco_hydro_29"/>
</dbReference>
<dbReference type="PRINTS" id="PR00741">
    <property type="entry name" value="GLHYDRLASE29"/>
</dbReference>
<gene>
    <name evidence="9" type="ORF">EZS27_034940</name>
</gene>
<dbReference type="AlphaFoldDB" id="A0A5J4Q0R3"/>
<protein>
    <recommendedName>
        <fullName evidence="3">alpha-L-fucosidase</fullName>
        <ecNumber evidence="3">3.2.1.51</ecNumber>
    </recommendedName>
</protein>
<feature type="non-terminal residue" evidence="9">
    <location>
        <position position="1"/>
    </location>
</feature>
<evidence type="ECO:0000259" key="8">
    <source>
        <dbReference type="Pfam" id="PF16757"/>
    </source>
</evidence>
<dbReference type="GO" id="GO:0016139">
    <property type="term" value="P:glycoside catabolic process"/>
    <property type="evidence" value="ECO:0007669"/>
    <property type="project" value="TreeGrafter"/>
</dbReference>
<dbReference type="Gene3D" id="3.20.20.80">
    <property type="entry name" value="Glycosidases"/>
    <property type="match status" value="1"/>
</dbReference>
<dbReference type="InterPro" id="IPR057739">
    <property type="entry name" value="Glyco_hydro_29_N"/>
</dbReference>
<reference evidence="9" key="1">
    <citation type="submission" date="2019-03" db="EMBL/GenBank/DDBJ databases">
        <title>Single cell metagenomics reveals metabolic interactions within the superorganism composed of flagellate Streblomastix strix and complex community of Bacteroidetes bacteria on its surface.</title>
        <authorList>
            <person name="Treitli S.C."/>
            <person name="Kolisko M."/>
            <person name="Husnik F."/>
            <person name="Keeling P."/>
            <person name="Hampl V."/>
        </authorList>
    </citation>
    <scope>NUCLEOTIDE SEQUENCE</scope>
    <source>
        <strain evidence="9">STM</strain>
    </source>
</reference>
<proteinExistence type="inferred from homology"/>
<keyword evidence="5" id="KW-0378">Hydrolase</keyword>
<dbReference type="SUPFAM" id="SSF51445">
    <property type="entry name" value="(Trans)glycosidases"/>
    <property type="match status" value="1"/>
</dbReference>
<evidence type="ECO:0000256" key="2">
    <source>
        <dbReference type="ARBA" id="ARBA00007951"/>
    </source>
</evidence>
<dbReference type="InterPro" id="IPR016286">
    <property type="entry name" value="FUC_metazoa-typ"/>
</dbReference>
<dbReference type="EC" id="3.2.1.51" evidence="3"/>
<dbReference type="SMART" id="SM00812">
    <property type="entry name" value="Alpha_L_fucos"/>
    <property type="match status" value="1"/>
</dbReference>
<dbReference type="GO" id="GO:0005764">
    <property type="term" value="C:lysosome"/>
    <property type="evidence" value="ECO:0007669"/>
    <property type="project" value="TreeGrafter"/>
</dbReference>
<dbReference type="Pfam" id="PF01120">
    <property type="entry name" value="Alpha_L_fucos"/>
    <property type="match status" value="1"/>
</dbReference>
<organism evidence="9">
    <name type="scientific">termite gut metagenome</name>
    <dbReference type="NCBI Taxonomy" id="433724"/>
    <lineage>
        <taxon>unclassified sequences</taxon>
        <taxon>metagenomes</taxon>
        <taxon>organismal metagenomes</taxon>
    </lineage>
</organism>
<comment type="function">
    <text evidence="1">Alpha-L-fucosidase is responsible for hydrolyzing the alpha-1,6-linked fucose joined to the reducing-end N-acetylglucosamine of the carbohydrate moieties of glycoproteins.</text>
</comment>
<evidence type="ECO:0000256" key="6">
    <source>
        <dbReference type="ARBA" id="ARBA00023295"/>
    </source>
</evidence>
<sequence length="482" mass="56100">GKYKPTDESLKNYKYPEWFRDAKFGIWSVWGPMAVARQGDWYARHLYESDYYDCEKQKYRKAHPHHSYHREHYGHPSEFGYKDIIPLWKAEKWNPEELMKLYKRAGAKYFCTIATHHDNFFLWNSKLHRWNSVNMGPKKDVVGIWQAAAKKEGLYYGVTEHLGASYTWFQGAHQSDRLGDKAGVPYDGANPEYWDLYHEPTQSGDNNWLTTNPKWHREWYDRIQELVDIYHPDLLYSDSELPFGNVGRSLVAHYYNTALKYNKKGVVYTCKLIDSEGRWVRDIERGAAEGISQYPWQTDTSIGDWIYRDNDNYKTSNEIIQMLIDIVSKNGNLLLNVLQTPEGDLDPKEIRILEEIAVWIADNGDAIYGTRPWEIYGEGPSVTEQQEKGQFDGVKDVRAYKQGDLRFTMKGKTLYAFSMEKPEGDIHISSLGLKTATDQKIKSITLLGSKEKIKWSQNKDEVLIQRPAQLPAYKTVAFAIKL</sequence>
<dbReference type="InterPro" id="IPR031919">
    <property type="entry name" value="Fucosidase_C"/>
</dbReference>
<evidence type="ECO:0000313" key="9">
    <source>
        <dbReference type="EMBL" id="KAA6314444.1"/>
    </source>
</evidence>
<dbReference type="InterPro" id="IPR017853">
    <property type="entry name" value="GH"/>
</dbReference>
<dbReference type="InterPro" id="IPR013780">
    <property type="entry name" value="Glyco_hydro_b"/>
</dbReference>
<comment type="caution">
    <text evidence="9">The sequence shown here is derived from an EMBL/GenBank/DDBJ whole genome shotgun (WGS) entry which is preliminary data.</text>
</comment>
<evidence type="ECO:0000259" key="7">
    <source>
        <dbReference type="Pfam" id="PF01120"/>
    </source>
</evidence>
<feature type="domain" description="Glycoside hydrolase family 29 N-terminal" evidence="7">
    <location>
        <begin position="2"/>
        <end position="365"/>
    </location>
</feature>
<dbReference type="PANTHER" id="PTHR10030:SF37">
    <property type="entry name" value="ALPHA-L-FUCOSIDASE-RELATED"/>
    <property type="match status" value="1"/>
</dbReference>
<accession>A0A5J4Q0R3</accession>
<evidence type="ECO:0000256" key="4">
    <source>
        <dbReference type="ARBA" id="ARBA00022729"/>
    </source>
</evidence>
<dbReference type="GO" id="GO:0004560">
    <property type="term" value="F:alpha-L-fucosidase activity"/>
    <property type="evidence" value="ECO:0007669"/>
    <property type="project" value="InterPro"/>
</dbReference>
<evidence type="ECO:0000256" key="1">
    <source>
        <dbReference type="ARBA" id="ARBA00004071"/>
    </source>
</evidence>
<dbReference type="PANTHER" id="PTHR10030">
    <property type="entry name" value="ALPHA-L-FUCOSIDASE"/>
    <property type="match status" value="1"/>
</dbReference>
<comment type="similarity">
    <text evidence="2">Belongs to the glycosyl hydrolase 29 family.</text>
</comment>
<keyword evidence="4" id="KW-0732">Signal</keyword>
<dbReference type="PIRSF" id="PIRSF001092">
    <property type="entry name" value="Alpha-L-fucosidase"/>
    <property type="match status" value="1"/>
</dbReference>
<feature type="domain" description="Alpha-L-fucosidase C-terminal" evidence="8">
    <location>
        <begin position="403"/>
        <end position="481"/>
    </location>
</feature>
<dbReference type="Pfam" id="PF16757">
    <property type="entry name" value="Fucosidase_C"/>
    <property type="match status" value="1"/>
</dbReference>
<evidence type="ECO:0000256" key="5">
    <source>
        <dbReference type="ARBA" id="ARBA00022801"/>
    </source>
</evidence>
<dbReference type="GO" id="GO:0006004">
    <property type="term" value="P:fucose metabolic process"/>
    <property type="evidence" value="ECO:0007669"/>
    <property type="project" value="InterPro"/>
</dbReference>
<keyword evidence="6" id="KW-0326">Glycosidase</keyword>
<name>A0A5J4Q0R3_9ZZZZ</name>